<dbReference type="Pfam" id="PF00583">
    <property type="entry name" value="Acetyltransf_1"/>
    <property type="match status" value="1"/>
</dbReference>
<evidence type="ECO:0000313" key="2">
    <source>
        <dbReference type="EMBL" id="AMO67798.1"/>
    </source>
</evidence>
<protein>
    <recommendedName>
        <fullName evidence="1">N-acetyltransferase domain-containing protein</fullName>
    </recommendedName>
</protein>
<gene>
    <name evidence="2" type="ORF">AZF00_05570</name>
</gene>
<proteinExistence type="predicted"/>
<dbReference type="GO" id="GO:0016747">
    <property type="term" value="F:acyltransferase activity, transferring groups other than amino-acyl groups"/>
    <property type="evidence" value="ECO:0007669"/>
    <property type="project" value="InterPro"/>
</dbReference>
<dbReference type="PROSITE" id="PS51186">
    <property type="entry name" value="GNAT"/>
    <property type="match status" value="1"/>
</dbReference>
<dbReference type="RefSeq" id="WP_008246640.1">
    <property type="nucleotide sequence ID" value="NZ_CP014544.1"/>
</dbReference>
<dbReference type="EMBL" id="CP014544">
    <property type="protein sequence ID" value="AMO67798.1"/>
    <property type="molecule type" value="Genomic_DNA"/>
</dbReference>
<name>A0A127M3J1_9GAMM</name>
<dbReference type="Gene3D" id="3.40.630.30">
    <property type="match status" value="1"/>
</dbReference>
<dbReference type="InterPro" id="IPR016181">
    <property type="entry name" value="Acyl_CoA_acyltransferase"/>
</dbReference>
<organism evidence="2 3">
    <name type="scientific">Zhongshania aliphaticivorans</name>
    <dbReference type="NCBI Taxonomy" id="1470434"/>
    <lineage>
        <taxon>Bacteria</taxon>
        <taxon>Pseudomonadati</taxon>
        <taxon>Pseudomonadota</taxon>
        <taxon>Gammaproteobacteria</taxon>
        <taxon>Cellvibrionales</taxon>
        <taxon>Spongiibacteraceae</taxon>
        <taxon>Zhongshania</taxon>
    </lineage>
</organism>
<evidence type="ECO:0000313" key="3">
    <source>
        <dbReference type="Proteomes" id="UP000074119"/>
    </source>
</evidence>
<sequence length="133" mass="15035">MIRKGENLDLERIAEFDVFSGCRRTEINEGRLTVYDKGGDIVGFIVESRKGLLGRPYIEYLAVDNHYRRQGLAVKLLQAIESKHTGKRLFISSEATNTAMLNLLKNEGYTMSGRIANANLSGADELYFFKQIN</sequence>
<evidence type="ECO:0000259" key="1">
    <source>
        <dbReference type="PROSITE" id="PS51186"/>
    </source>
</evidence>
<dbReference type="CDD" id="cd04301">
    <property type="entry name" value="NAT_SF"/>
    <property type="match status" value="1"/>
</dbReference>
<dbReference type="InterPro" id="IPR000182">
    <property type="entry name" value="GNAT_dom"/>
</dbReference>
<accession>A0A127M3J1</accession>
<dbReference type="KEGG" id="zal:AZF00_05570"/>
<dbReference type="SUPFAM" id="SSF55729">
    <property type="entry name" value="Acyl-CoA N-acyltransferases (Nat)"/>
    <property type="match status" value="1"/>
</dbReference>
<dbReference type="Proteomes" id="UP000074119">
    <property type="component" value="Chromosome"/>
</dbReference>
<feature type="domain" description="N-acetyltransferase" evidence="1">
    <location>
        <begin position="1"/>
        <end position="133"/>
    </location>
</feature>
<dbReference type="AlphaFoldDB" id="A0A127M3J1"/>
<dbReference type="STRING" id="1470434.AZF00_05570"/>
<reference evidence="2 3" key="1">
    <citation type="submission" date="2015-12" db="EMBL/GenBank/DDBJ databases">
        <authorList>
            <person name="Shamseldin A."/>
            <person name="Moawad H."/>
            <person name="Abd El-Rahim W.M."/>
            <person name="Sadowsky M.J."/>
        </authorList>
    </citation>
    <scope>NUCLEOTIDE SEQUENCE [LARGE SCALE GENOMIC DNA]</scope>
    <source>
        <strain evidence="2 3">SM2</strain>
    </source>
</reference>